<name>A0ABZ0WPT2_9BURK</name>
<dbReference type="SUPFAM" id="SSF57938">
    <property type="entry name" value="DnaJ/Hsp40 cysteine-rich domain"/>
    <property type="match status" value="1"/>
</dbReference>
<evidence type="ECO:0000256" key="1">
    <source>
        <dbReference type="SAM" id="MobiDB-lite"/>
    </source>
</evidence>
<evidence type="ECO:0008006" key="4">
    <source>
        <dbReference type="Google" id="ProtNLM"/>
    </source>
</evidence>
<dbReference type="Gene3D" id="6.20.20.10">
    <property type="match status" value="1"/>
</dbReference>
<evidence type="ECO:0000313" key="2">
    <source>
        <dbReference type="EMBL" id="WQD79266.1"/>
    </source>
</evidence>
<evidence type="ECO:0000313" key="3">
    <source>
        <dbReference type="Proteomes" id="UP001325479"/>
    </source>
</evidence>
<dbReference type="RefSeq" id="WP_114811659.1">
    <property type="nucleotide sequence ID" value="NZ_CP139965.1"/>
</dbReference>
<proteinExistence type="predicted"/>
<gene>
    <name evidence="2" type="ORF">U0042_06060</name>
</gene>
<keyword evidence="3" id="KW-1185">Reference proteome</keyword>
<dbReference type="InterPro" id="IPR036410">
    <property type="entry name" value="HSP_DnaJ_Cys-rich_dom_sf"/>
</dbReference>
<accession>A0ABZ0WPT2</accession>
<feature type="region of interest" description="Disordered" evidence="1">
    <location>
        <begin position="1"/>
        <end position="50"/>
    </location>
</feature>
<dbReference type="EMBL" id="CP139965">
    <property type="protein sequence ID" value="WQD79266.1"/>
    <property type="molecule type" value="Genomic_DNA"/>
</dbReference>
<organism evidence="2 3">
    <name type="scientific">Paraburkholderia kururiensis</name>
    <dbReference type="NCBI Taxonomy" id="984307"/>
    <lineage>
        <taxon>Bacteria</taxon>
        <taxon>Pseudomonadati</taxon>
        <taxon>Pseudomonadota</taxon>
        <taxon>Betaproteobacteria</taxon>
        <taxon>Burkholderiales</taxon>
        <taxon>Burkholderiaceae</taxon>
        <taxon>Paraburkholderia</taxon>
    </lineage>
</organism>
<reference evidence="2 3" key="1">
    <citation type="submission" date="2023-12" db="EMBL/GenBank/DDBJ databases">
        <title>Genome sequencing and assembly of bacterial species from a model synthetic community.</title>
        <authorList>
            <person name="Hogle S.L."/>
        </authorList>
    </citation>
    <scope>NUCLEOTIDE SEQUENCE [LARGE SCALE GENOMIC DNA]</scope>
    <source>
        <strain evidence="2 3">HAMBI 2494</strain>
    </source>
</reference>
<sequence length="77" mass="7534">MQRPQERARLASSSGSGHEAPGDEAPGDEAPGDDAPANAPATGENLCPDCRGTGVLDGKPCATCEGTGRVTQGIGGG</sequence>
<protein>
    <recommendedName>
        <fullName evidence="4">Molecular chaperone DnaJ</fullName>
    </recommendedName>
</protein>
<dbReference type="Proteomes" id="UP001325479">
    <property type="component" value="Chromosome"/>
</dbReference>